<gene>
    <name evidence="2" type="ORF">O181_079429</name>
</gene>
<sequence length="95" mass="9683">MLRGIASAQASFCACTAQWPPAGPHSPAPPFTSAGSNYPSFVVPPTSLPSNSPTSASVSPHTAQPHTTIVPSIPLAVPHSIITLSTPHHSHESLG</sequence>
<accession>A0A9Q3FIG7</accession>
<evidence type="ECO:0000313" key="2">
    <source>
        <dbReference type="EMBL" id="MBW0539714.1"/>
    </source>
</evidence>
<dbReference type="Proteomes" id="UP000765509">
    <property type="component" value="Unassembled WGS sequence"/>
</dbReference>
<dbReference type="EMBL" id="AVOT02044361">
    <property type="protein sequence ID" value="MBW0539714.1"/>
    <property type="molecule type" value="Genomic_DNA"/>
</dbReference>
<keyword evidence="3" id="KW-1185">Reference proteome</keyword>
<dbReference type="PROSITE" id="PS51257">
    <property type="entry name" value="PROKAR_LIPOPROTEIN"/>
    <property type="match status" value="1"/>
</dbReference>
<reference evidence="2" key="1">
    <citation type="submission" date="2021-03" db="EMBL/GenBank/DDBJ databases">
        <title>Draft genome sequence of rust myrtle Austropuccinia psidii MF-1, a brazilian biotype.</title>
        <authorList>
            <person name="Quecine M.C."/>
            <person name="Pachon D.M.R."/>
            <person name="Bonatelli M.L."/>
            <person name="Correr F.H."/>
            <person name="Franceschini L.M."/>
            <person name="Leite T.F."/>
            <person name="Margarido G.R.A."/>
            <person name="Almeida C.A."/>
            <person name="Ferrarezi J.A."/>
            <person name="Labate C.A."/>
        </authorList>
    </citation>
    <scope>NUCLEOTIDE SEQUENCE</scope>
    <source>
        <strain evidence="2">MF-1</strain>
    </source>
</reference>
<protein>
    <submittedName>
        <fullName evidence="2">Uncharacterized protein</fullName>
    </submittedName>
</protein>
<dbReference type="AlphaFoldDB" id="A0A9Q3FIG7"/>
<feature type="compositionally biased region" description="Polar residues" evidence="1">
    <location>
        <begin position="61"/>
        <end position="70"/>
    </location>
</feature>
<evidence type="ECO:0000313" key="3">
    <source>
        <dbReference type="Proteomes" id="UP000765509"/>
    </source>
</evidence>
<dbReference type="OrthoDB" id="27109at2759"/>
<name>A0A9Q3FIG7_9BASI</name>
<organism evidence="2 3">
    <name type="scientific">Austropuccinia psidii MF-1</name>
    <dbReference type="NCBI Taxonomy" id="1389203"/>
    <lineage>
        <taxon>Eukaryota</taxon>
        <taxon>Fungi</taxon>
        <taxon>Dikarya</taxon>
        <taxon>Basidiomycota</taxon>
        <taxon>Pucciniomycotina</taxon>
        <taxon>Pucciniomycetes</taxon>
        <taxon>Pucciniales</taxon>
        <taxon>Sphaerophragmiaceae</taxon>
        <taxon>Austropuccinia</taxon>
    </lineage>
</organism>
<proteinExistence type="predicted"/>
<comment type="caution">
    <text evidence="2">The sequence shown here is derived from an EMBL/GenBank/DDBJ whole genome shotgun (WGS) entry which is preliminary data.</text>
</comment>
<evidence type="ECO:0000256" key="1">
    <source>
        <dbReference type="SAM" id="MobiDB-lite"/>
    </source>
</evidence>
<feature type="region of interest" description="Disordered" evidence="1">
    <location>
        <begin position="45"/>
        <end position="70"/>
    </location>
</feature>
<feature type="compositionally biased region" description="Low complexity" evidence="1">
    <location>
        <begin position="45"/>
        <end position="60"/>
    </location>
</feature>